<dbReference type="CDD" id="cd04496">
    <property type="entry name" value="SSB_OBF"/>
    <property type="match status" value="1"/>
</dbReference>
<dbReference type="SUPFAM" id="SSF50249">
    <property type="entry name" value="Nucleic acid-binding proteins"/>
    <property type="match status" value="1"/>
</dbReference>
<dbReference type="GO" id="GO:0003677">
    <property type="term" value="F:DNA binding"/>
    <property type="evidence" value="ECO:0007669"/>
    <property type="project" value="UniProtKB-KW"/>
</dbReference>
<evidence type="ECO:0000256" key="1">
    <source>
        <dbReference type="ARBA" id="ARBA00023125"/>
    </source>
</evidence>
<reference evidence="5 6" key="1">
    <citation type="submission" date="2022-06" db="EMBL/GenBank/DDBJ databases">
        <title>Genomic Encyclopedia of Type Strains, Phase I: the one thousand microbial genomes (KMG-I) project.</title>
        <authorList>
            <person name="Kyrpides N."/>
        </authorList>
    </citation>
    <scope>NUCLEOTIDE SEQUENCE [LARGE SCALE GENOMIC DNA]</scope>
    <source>
        <strain evidence="5 6">DSM 43889</strain>
    </source>
</reference>
<keyword evidence="6" id="KW-1185">Reference proteome</keyword>
<evidence type="ECO:0000313" key="5">
    <source>
        <dbReference type="EMBL" id="MCP2334125.1"/>
    </source>
</evidence>
<comment type="caution">
    <text evidence="5">The sequence shown here is derived from an EMBL/GenBank/DDBJ whole genome shotgun (WGS) entry which is preliminary data.</text>
</comment>
<evidence type="ECO:0000313" key="6">
    <source>
        <dbReference type="Proteomes" id="UP000791080"/>
    </source>
</evidence>
<evidence type="ECO:0000256" key="2">
    <source>
        <dbReference type="PROSITE-ProRule" id="PRU00252"/>
    </source>
</evidence>
<organism evidence="5 6">
    <name type="scientific">Actinoalloteichus caeruleus DSM 43889</name>
    <dbReference type="NCBI Taxonomy" id="1120930"/>
    <lineage>
        <taxon>Bacteria</taxon>
        <taxon>Bacillati</taxon>
        <taxon>Actinomycetota</taxon>
        <taxon>Actinomycetes</taxon>
        <taxon>Pseudonocardiales</taxon>
        <taxon>Pseudonocardiaceae</taxon>
        <taxon>Actinoalloteichus</taxon>
        <taxon>Actinoalloteichus cyanogriseus</taxon>
    </lineage>
</organism>
<dbReference type="RefSeq" id="WP_155886098.1">
    <property type="nucleotide sequence ID" value="NZ_AUBJ02000001.1"/>
</dbReference>
<dbReference type="InterPro" id="IPR011344">
    <property type="entry name" value="ssDNA-bd"/>
</dbReference>
<dbReference type="PROSITE" id="PS50935">
    <property type="entry name" value="SSB"/>
    <property type="match status" value="1"/>
</dbReference>
<protein>
    <recommendedName>
        <fullName evidence="3">Single-stranded DNA-binding protein</fullName>
    </recommendedName>
</protein>
<dbReference type="Gene3D" id="2.40.50.140">
    <property type="entry name" value="Nucleic acid-binding proteins"/>
    <property type="match status" value="1"/>
</dbReference>
<dbReference type="InterPro" id="IPR012340">
    <property type="entry name" value="NA-bd_OB-fold"/>
</dbReference>
<dbReference type="InterPro" id="IPR000424">
    <property type="entry name" value="Primosome_PriB/ssb"/>
</dbReference>
<evidence type="ECO:0000256" key="3">
    <source>
        <dbReference type="RuleBase" id="RU000524"/>
    </source>
</evidence>
<dbReference type="Proteomes" id="UP000791080">
    <property type="component" value="Unassembled WGS sequence"/>
</dbReference>
<sequence>MTTVVGTVISEVRAGQTREGHASASFRVASNERRYDRGTGQWVDGDRLFLTVRCWRQLAENVTAALRKGDPVVAQGRLHTRDYDIEGQRRYAVELVATTLGPDLARCRVDLLRDRREIPAGGGSDSSEPGASPVPGAGGDGAPGTRTAPGSSPGRVPDHPAAAPLVPA</sequence>
<evidence type="ECO:0000256" key="4">
    <source>
        <dbReference type="SAM" id="MobiDB-lite"/>
    </source>
</evidence>
<dbReference type="Pfam" id="PF00436">
    <property type="entry name" value="SSB"/>
    <property type="match status" value="1"/>
</dbReference>
<name>A0ABT1JNM8_ACTCY</name>
<accession>A0ABT1JNM8</accession>
<gene>
    <name evidence="5" type="ORF">G443_004395</name>
</gene>
<feature type="region of interest" description="Disordered" evidence="4">
    <location>
        <begin position="117"/>
        <end position="168"/>
    </location>
</feature>
<dbReference type="EMBL" id="AUBJ02000001">
    <property type="protein sequence ID" value="MCP2334125.1"/>
    <property type="molecule type" value="Genomic_DNA"/>
</dbReference>
<proteinExistence type="predicted"/>
<keyword evidence="1 2" id="KW-0238">DNA-binding</keyword>
<dbReference type="NCBIfam" id="TIGR00621">
    <property type="entry name" value="ssb"/>
    <property type="match status" value="1"/>
</dbReference>